<protein>
    <recommendedName>
        <fullName evidence="3">Transposase</fullName>
    </recommendedName>
</protein>
<evidence type="ECO:0008006" key="3">
    <source>
        <dbReference type="Google" id="ProtNLM"/>
    </source>
</evidence>
<accession>A0ABS8TWQ8</accession>
<dbReference type="EMBL" id="JAJPPU010000002">
    <property type="protein sequence ID" value="MCD8472929.1"/>
    <property type="molecule type" value="Genomic_DNA"/>
</dbReference>
<evidence type="ECO:0000313" key="2">
    <source>
        <dbReference type="Proteomes" id="UP001430701"/>
    </source>
</evidence>
<name>A0ABS8TWQ8_9GAMM</name>
<organism evidence="1 2">
    <name type="scientific">Xylella taiwanensis</name>
    <dbReference type="NCBI Taxonomy" id="1444770"/>
    <lineage>
        <taxon>Bacteria</taxon>
        <taxon>Pseudomonadati</taxon>
        <taxon>Pseudomonadota</taxon>
        <taxon>Gammaproteobacteria</taxon>
        <taxon>Lysobacterales</taxon>
        <taxon>Lysobacteraceae</taxon>
        <taxon>Xylella</taxon>
    </lineage>
</organism>
<keyword evidence="2" id="KW-1185">Reference proteome</keyword>
<gene>
    <name evidence="1" type="ORF">LPH55_05470</name>
</gene>
<reference evidence="1" key="1">
    <citation type="submission" date="2021-11" db="EMBL/GenBank/DDBJ databases">
        <title>Genome sequence of Xylella taiwanensis PLS432.</title>
        <authorList>
            <person name="Weng L.-W."/>
            <person name="Su C.-C."/>
            <person name="Tsai C.-W."/>
            <person name="Kuo C.-H."/>
        </authorList>
    </citation>
    <scope>NUCLEOTIDE SEQUENCE</scope>
    <source>
        <strain evidence="1">PLS432</strain>
    </source>
</reference>
<dbReference type="RefSeq" id="WP_160165217.1">
    <property type="nucleotide sequence ID" value="NZ_CP087985.1"/>
</dbReference>
<comment type="caution">
    <text evidence="1">The sequence shown here is derived from an EMBL/GenBank/DDBJ whole genome shotgun (WGS) entry which is preliminary data.</text>
</comment>
<evidence type="ECO:0000313" key="1">
    <source>
        <dbReference type="EMBL" id="MCD8472929.1"/>
    </source>
</evidence>
<dbReference type="Proteomes" id="UP001430701">
    <property type="component" value="Unassembled WGS sequence"/>
</dbReference>
<proteinExistence type="predicted"/>
<sequence>MKQTETFLAAMHIAFMQGHTSAPIVQLLYTLAFRSANITTSTIASSSDRSKSIL</sequence>